<gene>
    <name evidence="6" type="ORF">H2508_04215</name>
</gene>
<evidence type="ECO:0000256" key="4">
    <source>
        <dbReference type="ARBA" id="ARBA00023002"/>
    </source>
</evidence>
<dbReference type="InterPro" id="IPR003953">
    <property type="entry name" value="FAD-dep_OxRdtase_2_FAD-bd"/>
</dbReference>
<reference evidence="6 7" key="1">
    <citation type="submission" date="2020-07" db="EMBL/GenBank/DDBJ databases">
        <title>Halieaceae bacterium, F7430, whole genome shotgun sequencing project.</title>
        <authorList>
            <person name="Jiang S."/>
            <person name="Liu Z.W."/>
            <person name="Du Z.J."/>
        </authorList>
    </citation>
    <scope>NUCLEOTIDE SEQUENCE [LARGE SCALE GENOMIC DNA]</scope>
    <source>
        <strain evidence="6 7">F7430</strain>
    </source>
</reference>
<dbReference type="GO" id="GO:0016491">
    <property type="term" value="F:oxidoreductase activity"/>
    <property type="evidence" value="ECO:0007669"/>
    <property type="project" value="UniProtKB-KW"/>
</dbReference>
<proteinExistence type="predicted"/>
<dbReference type="GO" id="GO:0008202">
    <property type="term" value="P:steroid metabolic process"/>
    <property type="evidence" value="ECO:0007669"/>
    <property type="project" value="UniProtKB-ARBA"/>
</dbReference>
<comment type="caution">
    <text evidence="6">The sequence shown here is derived from an EMBL/GenBank/DDBJ whole genome shotgun (WGS) entry which is preliminary data.</text>
</comment>
<evidence type="ECO:0000256" key="2">
    <source>
        <dbReference type="ARBA" id="ARBA00022630"/>
    </source>
</evidence>
<accession>A0A7W2YJ66</accession>
<dbReference type="InterPro" id="IPR027477">
    <property type="entry name" value="Succ_DH/fumarate_Rdtase_cat_sf"/>
</dbReference>
<dbReference type="PANTHER" id="PTHR43400">
    <property type="entry name" value="FUMARATE REDUCTASE"/>
    <property type="match status" value="1"/>
</dbReference>
<dbReference type="InterPro" id="IPR050315">
    <property type="entry name" value="FAD-oxidoreductase_2"/>
</dbReference>
<dbReference type="Gene3D" id="3.90.700.10">
    <property type="entry name" value="Succinate dehydrogenase/fumarate reductase flavoprotein, catalytic domain"/>
    <property type="match status" value="1"/>
</dbReference>
<dbReference type="RefSeq" id="WP_182170795.1">
    <property type="nucleotide sequence ID" value="NZ_JACFXU010000013.1"/>
</dbReference>
<name>A0A7W2YJ66_9GAMM</name>
<evidence type="ECO:0000313" key="7">
    <source>
        <dbReference type="Proteomes" id="UP000539350"/>
    </source>
</evidence>
<dbReference type="InterPro" id="IPR036188">
    <property type="entry name" value="FAD/NAD-bd_sf"/>
</dbReference>
<keyword evidence="3" id="KW-0274">FAD</keyword>
<keyword evidence="7" id="KW-1185">Reference proteome</keyword>
<evidence type="ECO:0000259" key="5">
    <source>
        <dbReference type="Pfam" id="PF00890"/>
    </source>
</evidence>
<evidence type="ECO:0000256" key="3">
    <source>
        <dbReference type="ARBA" id="ARBA00022827"/>
    </source>
</evidence>
<keyword evidence="2" id="KW-0285">Flavoprotein</keyword>
<dbReference type="Pfam" id="PF00890">
    <property type="entry name" value="FAD_binding_2"/>
    <property type="match status" value="1"/>
</dbReference>
<dbReference type="Proteomes" id="UP000539350">
    <property type="component" value="Unassembled WGS sequence"/>
</dbReference>
<protein>
    <submittedName>
        <fullName evidence="6">FAD-dependent oxidoreductase</fullName>
    </submittedName>
</protein>
<keyword evidence="4" id="KW-0560">Oxidoreductase</keyword>
<dbReference type="Gene3D" id="3.50.50.60">
    <property type="entry name" value="FAD/NAD(P)-binding domain"/>
    <property type="match status" value="1"/>
</dbReference>
<comment type="cofactor">
    <cofactor evidence="1">
        <name>FAD</name>
        <dbReference type="ChEBI" id="CHEBI:57692"/>
    </cofactor>
</comment>
<organism evidence="6 7">
    <name type="scientific">Sediminihaliea albiluteola</name>
    <dbReference type="NCBI Taxonomy" id="2758564"/>
    <lineage>
        <taxon>Bacteria</taxon>
        <taxon>Pseudomonadati</taxon>
        <taxon>Pseudomonadota</taxon>
        <taxon>Gammaproteobacteria</taxon>
        <taxon>Cellvibrionales</taxon>
        <taxon>Halieaceae</taxon>
        <taxon>Sediminihaliea</taxon>
    </lineage>
</organism>
<dbReference type="SUPFAM" id="SSF51905">
    <property type="entry name" value="FAD/NAD(P)-binding domain"/>
    <property type="match status" value="1"/>
</dbReference>
<evidence type="ECO:0000256" key="1">
    <source>
        <dbReference type="ARBA" id="ARBA00001974"/>
    </source>
</evidence>
<feature type="domain" description="FAD-dependent oxidoreductase 2 FAD-binding" evidence="5">
    <location>
        <begin position="14"/>
        <end position="460"/>
    </location>
</feature>
<dbReference type="SUPFAM" id="SSF56425">
    <property type="entry name" value="Succinate dehydrogenase/fumarate reductase flavoprotein, catalytic domain"/>
    <property type="match status" value="1"/>
</dbReference>
<evidence type="ECO:0000313" key="6">
    <source>
        <dbReference type="EMBL" id="MBA6412309.1"/>
    </source>
</evidence>
<dbReference type="AlphaFoldDB" id="A0A7W2YJ66"/>
<sequence length="486" mass="52759">MESILKTNQDEKFDVVVIGAGAAGYAAAIAAHQSGAKVLVIEKCTSDTAGGNTRVSGGGWFVNLDKVKAATYLRSLCAEYTLSEDVIEAWATETKRNSDWLRSLGAKVVTSKDYHTTPEYPELEGSDCYGGMDLIDDELGNFSLYNFLHSTVIKLGISVRFSTAALALVQEPETGRVTAVEVEQNGQKHTLMARGGVVLASGGFEANEDMVRNYLGLADTVLWGSQANTGDGHRMAQKIGADLWNMQSMLTITGIKGDGKAGYYLALPTPQGPNSYLYVAPDARRFADESAWPRHGHVVHHGRYERFPLHSMHMIFDEKMRRAGPLSPPSDILPIGWQALMTGYNWSKDNSAEIEKGWILQADSIAELAALLSLNSDRLKETIQQYNEACSAGRDTQFGRLPNTLDPITEPPYYAIVSPPLLGWTNGGPRRDGRGRVLDPYKNPIQGLYAAGSVSSTYSWGKDGGFHIADALAFGRIAGKEAASSI</sequence>
<dbReference type="PANTHER" id="PTHR43400:SF10">
    <property type="entry name" value="3-OXOSTEROID 1-DEHYDROGENASE"/>
    <property type="match status" value="1"/>
</dbReference>
<dbReference type="EMBL" id="JACFXU010000013">
    <property type="protein sequence ID" value="MBA6412309.1"/>
    <property type="molecule type" value="Genomic_DNA"/>
</dbReference>